<evidence type="ECO:0000313" key="2">
    <source>
        <dbReference type="Proteomes" id="UP000737018"/>
    </source>
</evidence>
<sequence length="86" mass="9724">MLMMKSSITWMCSLCEEHPHLICCSRSCIHVPSQGSCSFISFACYICKHLGRIKARAHDHELIPTITCASSNVVQTILKGFLEYKF</sequence>
<comment type="caution">
    <text evidence="1">The sequence shown here is derived from an EMBL/GenBank/DDBJ whole genome shotgun (WGS) entry which is preliminary data.</text>
</comment>
<protein>
    <submittedName>
        <fullName evidence="1">Uncharacterized protein</fullName>
    </submittedName>
</protein>
<dbReference type="Proteomes" id="UP000737018">
    <property type="component" value="Unassembled WGS sequence"/>
</dbReference>
<evidence type="ECO:0000313" key="1">
    <source>
        <dbReference type="EMBL" id="KAF3943476.1"/>
    </source>
</evidence>
<organism evidence="1 2">
    <name type="scientific">Castanea mollissima</name>
    <name type="common">Chinese chestnut</name>
    <dbReference type="NCBI Taxonomy" id="60419"/>
    <lineage>
        <taxon>Eukaryota</taxon>
        <taxon>Viridiplantae</taxon>
        <taxon>Streptophyta</taxon>
        <taxon>Embryophyta</taxon>
        <taxon>Tracheophyta</taxon>
        <taxon>Spermatophyta</taxon>
        <taxon>Magnoliopsida</taxon>
        <taxon>eudicotyledons</taxon>
        <taxon>Gunneridae</taxon>
        <taxon>Pentapetalae</taxon>
        <taxon>rosids</taxon>
        <taxon>fabids</taxon>
        <taxon>Fagales</taxon>
        <taxon>Fagaceae</taxon>
        <taxon>Castanea</taxon>
    </lineage>
</organism>
<dbReference type="OrthoDB" id="66991at2759"/>
<dbReference type="AlphaFoldDB" id="A0A8J4Q6Z6"/>
<keyword evidence="2" id="KW-1185">Reference proteome</keyword>
<gene>
    <name evidence="1" type="ORF">CMV_029972</name>
</gene>
<name>A0A8J4Q6Z6_9ROSI</name>
<proteinExistence type="predicted"/>
<accession>A0A8J4Q6Z6</accession>
<dbReference type="EMBL" id="JRKL02012906">
    <property type="protein sequence ID" value="KAF3943476.1"/>
    <property type="molecule type" value="Genomic_DNA"/>
</dbReference>
<reference evidence="1" key="1">
    <citation type="submission" date="2020-03" db="EMBL/GenBank/DDBJ databases">
        <title>Castanea mollissima Vanexum genome sequencing.</title>
        <authorList>
            <person name="Staton M."/>
        </authorList>
    </citation>
    <scope>NUCLEOTIDE SEQUENCE</scope>
    <source>
        <tissue evidence="1">Leaf</tissue>
    </source>
</reference>